<name>A0A1I7JE24_9BURK</name>
<dbReference type="Gene3D" id="2.60.200.20">
    <property type="match status" value="1"/>
</dbReference>
<feature type="region of interest" description="Disordered" evidence="1">
    <location>
        <begin position="38"/>
        <end position="57"/>
    </location>
</feature>
<sequence length="410" mass="44926">MMNFAHTPAKTWPQRFMDWTFGAPQPLNRPSDDVLRGKPGGMGRDSAHEILPPPEPDTVPVWVEQKARSALEAFKDAITDGTRLFCEQHVHPLYMLDQSTKYRVTGIQVFVPREKSSFLQPLEKLPIEVRNRMARILVMAAPGAQEQLVIDDGFFGISLDVEPTVIDGQTIRLIASWSIDSAEIKFLFSGQYISVVPKPTQSVVEVVPQKEPCTSDPAIAQTVVDVESSASCSEAKPNSAAASVEPVMTTPVTPRRVGNETPLSLPHQTMVHGTDTPLAKPTSRQIAFVRVQYAGQDQEATIAITQDMLPFVIGREHTSTGRFQHGLSLGNPRDANLGLLVSREHLELSRFDPETSTFYLVNHGHPRNGSFHQGSALSERFMLKAMAPGNVIHLGGCGGVGTVRIIIEAV</sequence>
<dbReference type="CDD" id="cd00060">
    <property type="entry name" value="FHA"/>
    <property type="match status" value="1"/>
</dbReference>
<dbReference type="EMBL" id="FPBX01000025">
    <property type="protein sequence ID" value="SFU83411.1"/>
    <property type="molecule type" value="Genomic_DNA"/>
</dbReference>
<protein>
    <recommendedName>
        <fullName evidence="2">FHA domain-containing protein</fullName>
    </recommendedName>
</protein>
<accession>A0A1I7JE24</accession>
<dbReference type="SUPFAM" id="SSF49879">
    <property type="entry name" value="SMAD/FHA domain"/>
    <property type="match status" value="1"/>
</dbReference>
<proteinExistence type="predicted"/>
<dbReference type="STRING" id="343013.SAMN04489707_102517"/>
<dbReference type="PROSITE" id="PS50006">
    <property type="entry name" value="FHA_DOMAIN"/>
    <property type="match status" value="1"/>
</dbReference>
<gene>
    <name evidence="3" type="ORF">SAMN04489707_102517</name>
</gene>
<evidence type="ECO:0000256" key="1">
    <source>
        <dbReference type="SAM" id="MobiDB-lite"/>
    </source>
</evidence>
<evidence type="ECO:0000313" key="3">
    <source>
        <dbReference type="EMBL" id="SFU83411.1"/>
    </source>
</evidence>
<dbReference type="InterPro" id="IPR008984">
    <property type="entry name" value="SMAD_FHA_dom_sf"/>
</dbReference>
<evidence type="ECO:0000259" key="2">
    <source>
        <dbReference type="PROSITE" id="PS50006"/>
    </source>
</evidence>
<dbReference type="InterPro" id="IPR000253">
    <property type="entry name" value="FHA_dom"/>
</dbReference>
<dbReference type="AlphaFoldDB" id="A0A1I7JE24"/>
<keyword evidence="4" id="KW-1185">Reference proteome</keyword>
<evidence type="ECO:0000313" key="4">
    <source>
        <dbReference type="Proteomes" id="UP000183656"/>
    </source>
</evidence>
<feature type="domain" description="FHA" evidence="2">
    <location>
        <begin position="311"/>
        <end position="377"/>
    </location>
</feature>
<feature type="region of interest" description="Disordered" evidence="1">
    <location>
        <begin position="251"/>
        <end position="278"/>
    </location>
</feature>
<reference evidence="3 4" key="1">
    <citation type="submission" date="2016-10" db="EMBL/GenBank/DDBJ databases">
        <authorList>
            <person name="de Groot N.N."/>
        </authorList>
    </citation>
    <scope>NUCLEOTIDE SEQUENCE [LARGE SCALE GENOMIC DNA]</scope>
    <source>
        <strain evidence="3 4">R-24608</strain>
    </source>
</reference>
<organism evidence="3 4">
    <name type="scientific">Paenacidovorax caeni</name>
    <dbReference type="NCBI Taxonomy" id="343013"/>
    <lineage>
        <taxon>Bacteria</taxon>
        <taxon>Pseudomonadati</taxon>
        <taxon>Pseudomonadota</taxon>
        <taxon>Betaproteobacteria</taxon>
        <taxon>Burkholderiales</taxon>
        <taxon>Comamonadaceae</taxon>
        <taxon>Paenacidovorax</taxon>
    </lineage>
</organism>
<dbReference type="Proteomes" id="UP000183656">
    <property type="component" value="Unassembled WGS sequence"/>
</dbReference>